<dbReference type="EMBL" id="QMWO01000012">
    <property type="protein sequence ID" value="RLG70268.1"/>
    <property type="molecule type" value="Genomic_DNA"/>
</dbReference>
<accession>A0A497JGW0</accession>
<name>A0A497JGW0_9ARCH</name>
<organism evidence="2 3">
    <name type="scientific">Candidatus Iainarchaeum sp</name>
    <dbReference type="NCBI Taxonomy" id="3101447"/>
    <lineage>
        <taxon>Archaea</taxon>
        <taxon>Candidatus Iainarchaeota</taxon>
        <taxon>Candidatus Iainarchaeia</taxon>
        <taxon>Candidatus Iainarchaeales</taxon>
        <taxon>Candidatus Iainarchaeaceae</taxon>
        <taxon>Candidatus Iainarchaeum</taxon>
    </lineage>
</organism>
<sequence>MVKNLKIDPKRITMYGAALLIVLIFIMLLTLWPKSFAYSECGQCEMLGVNANIERIEGIVFGPSGMQIKAIVNTTCYQRISADHEFENGTIKLMVKPIGEAISNHCLCDREITFNLPNYAKAKSIELYYSGKLLDKRSIIANTLSDGAEFCDSDVRYRQICYYRLAFMKRDPSFCKKTVDEKACKRELEEFLTLKCLSFHNEKYCNNIFVKSRSNQKK</sequence>
<evidence type="ECO:0000256" key="1">
    <source>
        <dbReference type="SAM" id="Phobius"/>
    </source>
</evidence>
<gene>
    <name evidence="2" type="ORF">DRO07_00615</name>
</gene>
<keyword evidence="1" id="KW-0812">Transmembrane</keyword>
<reference evidence="2 3" key="1">
    <citation type="submission" date="2018-06" db="EMBL/GenBank/DDBJ databases">
        <title>Extensive metabolic versatility and redundancy in microbially diverse, dynamic hydrothermal sediments.</title>
        <authorList>
            <person name="Dombrowski N."/>
            <person name="Teske A."/>
            <person name="Baker B.J."/>
        </authorList>
    </citation>
    <scope>NUCLEOTIDE SEQUENCE [LARGE SCALE GENOMIC DNA]</scope>
    <source>
        <strain evidence="2">B9_G13</strain>
    </source>
</reference>
<keyword evidence="1" id="KW-0472">Membrane</keyword>
<comment type="caution">
    <text evidence="2">The sequence shown here is derived from an EMBL/GenBank/DDBJ whole genome shotgun (WGS) entry which is preliminary data.</text>
</comment>
<evidence type="ECO:0000313" key="2">
    <source>
        <dbReference type="EMBL" id="RLG70268.1"/>
    </source>
</evidence>
<keyword evidence="1" id="KW-1133">Transmembrane helix</keyword>
<dbReference type="AlphaFoldDB" id="A0A497JGW0"/>
<dbReference type="Proteomes" id="UP000277633">
    <property type="component" value="Unassembled WGS sequence"/>
</dbReference>
<proteinExistence type="predicted"/>
<protein>
    <submittedName>
        <fullName evidence="2">Uncharacterized protein</fullName>
    </submittedName>
</protein>
<feature type="transmembrane region" description="Helical" evidence="1">
    <location>
        <begin position="12"/>
        <end position="32"/>
    </location>
</feature>
<evidence type="ECO:0000313" key="3">
    <source>
        <dbReference type="Proteomes" id="UP000277633"/>
    </source>
</evidence>